<dbReference type="GO" id="GO:0016791">
    <property type="term" value="F:phosphatase activity"/>
    <property type="evidence" value="ECO:0007669"/>
    <property type="project" value="UniProtKB-ARBA"/>
</dbReference>
<dbReference type="OrthoDB" id="2363873at2759"/>
<dbReference type="InterPro" id="IPR036412">
    <property type="entry name" value="HAD-like_sf"/>
</dbReference>
<accession>A0A2P5HGM6</accession>
<dbReference type="PANTHER" id="PTHR43316:SF4">
    <property type="entry name" value="ACID DEHALOGENASE, PUTATIVE (AFU_ORTHOLOGUE AFUA_8G05870)-RELATED"/>
    <property type="match status" value="1"/>
</dbReference>
<evidence type="ECO:0000313" key="3">
    <source>
        <dbReference type="Proteomes" id="UP000094444"/>
    </source>
</evidence>
<evidence type="ECO:0000256" key="1">
    <source>
        <dbReference type="ARBA" id="ARBA00022801"/>
    </source>
</evidence>
<organism evidence="2 3">
    <name type="scientific">Diaporthe helianthi</name>
    <dbReference type="NCBI Taxonomy" id="158607"/>
    <lineage>
        <taxon>Eukaryota</taxon>
        <taxon>Fungi</taxon>
        <taxon>Dikarya</taxon>
        <taxon>Ascomycota</taxon>
        <taxon>Pezizomycotina</taxon>
        <taxon>Sordariomycetes</taxon>
        <taxon>Sordariomycetidae</taxon>
        <taxon>Diaporthales</taxon>
        <taxon>Diaporthaceae</taxon>
        <taxon>Diaporthe</taxon>
    </lineage>
</organism>
<dbReference type="STRING" id="158607.A0A2P5HGM6"/>
<keyword evidence="1" id="KW-0378">Hydrolase</keyword>
<dbReference type="PRINTS" id="PR00413">
    <property type="entry name" value="HADHALOGNASE"/>
</dbReference>
<dbReference type="SUPFAM" id="SSF56784">
    <property type="entry name" value="HAD-like"/>
    <property type="match status" value="1"/>
</dbReference>
<dbReference type="Gene3D" id="1.10.150.240">
    <property type="entry name" value="Putative phosphatase, domain 2"/>
    <property type="match status" value="1"/>
</dbReference>
<dbReference type="EMBL" id="MAVT02002339">
    <property type="protein sequence ID" value="POS69395.1"/>
    <property type="molecule type" value="Genomic_DNA"/>
</dbReference>
<gene>
    <name evidence="2" type="ORF">DHEL01_v212211</name>
</gene>
<dbReference type="AlphaFoldDB" id="A0A2P5HGM6"/>
<dbReference type="InterPro" id="IPR023214">
    <property type="entry name" value="HAD_sf"/>
</dbReference>
<comment type="caution">
    <text evidence="2">The sequence shown here is derived from an EMBL/GenBank/DDBJ whole genome shotgun (WGS) entry which is preliminary data.</text>
</comment>
<evidence type="ECO:0000313" key="2">
    <source>
        <dbReference type="EMBL" id="POS69395.1"/>
    </source>
</evidence>
<dbReference type="PANTHER" id="PTHR43316">
    <property type="entry name" value="HYDROLASE, HALOACID DELAHOGENASE-RELATED"/>
    <property type="match status" value="1"/>
</dbReference>
<name>A0A2P5HGM6_DIAHE</name>
<sequence length="242" mass="27060">MSIPATKDVVFDVVGTLVSHARLWEAMEERLGDKLKAAGIKPELLGACWIEAAEREYTYLSLSGRYRPFIEVFSQLFHRMLFFAGVKEPRSFCSDDDARWLVGEWQKLYLRDGAGECVQRLRDAGFTVWCFTAGDIARVGGYFREAGVHMPAENLLSCDTVGVAKPVPEAYRPLLERLSREGRKPWFAAAHMWDVSTARTVGFHGAYCTALEGEPLYSVFGELEVVAPTLPEMADKIIAATQ</sequence>
<dbReference type="InParanoid" id="A0A2P5HGM6"/>
<dbReference type="Pfam" id="PF00702">
    <property type="entry name" value="Hydrolase"/>
    <property type="match status" value="1"/>
</dbReference>
<protein>
    <submittedName>
        <fullName evidence="2">Haloacid dehalogenase-like hydrolase</fullName>
    </submittedName>
</protein>
<dbReference type="InterPro" id="IPR023198">
    <property type="entry name" value="PGP-like_dom2"/>
</dbReference>
<proteinExistence type="predicted"/>
<dbReference type="Gene3D" id="3.40.50.1000">
    <property type="entry name" value="HAD superfamily/HAD-like"/>
    <property type="match status" value="1"/>
</dbReference>
<reference evidence="2" key="1">
    <citation type="submission" date="2017-09" db="EMBL/GenBank/DDBJ databases">
        <title>Polyketide synthases of a Diaporthe helianthi virulent isolate.</title>
        <authorList>
            <person name="Baroncelli R."/>
        </authorList>
    </citation>
    <scope>NUCLEOTIDE SEQUENCE [LARGE SCALE GENOMIC DNA]</scope>
    <source>
        <strain evidence="2">7/96</strain>
    </source>
</reference>
<dbReference type="Proteomes" id="UP000094444">
    <property type="component" value="Unassembled WGS sequence"/>
</dbReference>
<dbReference type="InterPro" id="IPR051540">
    <property type="entry name" value="S-2-haloacid_dehalogenase"/>
</dbReference>
<dbReference type="InterPro" id="IPR006439">
    <property type="entry name" value="HAD-SF_hydro_IA"/>
</dbReference>
<keyword evidence="3" id="KW-1185">Reference proteome</keyword>